<accession>A0ABT5N4D6</accession>
<dbReference type="RefSeq" id="WP_273952620.1">
    <property type="nucleotide sequence ID" value="NZ_JAQSIP010000007.1"/>
</dbReference>
<dbReference type="InterPro" id="IPR029063">
    <property type="entry name" value="SAM-dependent_MTases_sf"/>
</dbReference>
<dbReference type="EMBL" id="JAQSIP010000007">
    <property type="protein sequence ID" value="MDD0839948.1"/>
    <property type="molecule type" value="Genomic_DNA"/>
</dbReference>
<organism evidence="1 2">
    <name type="scientific">Curvibacter cyanobacteriorum</name>
    <dbReference type="NCBI Taxonomy" id="3026422"/>
    <lineage>
        <taxon>Bacteria</taxon>
        <taxon>Pseudomonadati</taxon>
        <taxon>Pseudomonadota</taxon>
        <taxon>Betaproteobacteria</taxon>
        <taxon>Burkholderiales</taxon>
        <taxon>Comamonadaceae</taxon>
        <taxon>Curvibacter</taxon>
    </lineage>
</organism>
<name>A0ABT5N4D6_9BURK</name>
<comment type="caution">
    <text evidence="1">The sequence shown here is derived from an EMBL/GenBank/DDBJ whole genome shotgun (WGS) entry which is preliminary data.</text>
</comment>
<dbReference type="CDD" id="cd02440">
    <property type="entry name" value="AdoMet_MTases"/>
    <property type="match status" value="1"/>
</dbReference>
<dbReference type="Pfam" id="PF06080">
    <property type="entry name" value="DUF938"/>
    <property type="match status" value="1"/>
</dbReference>
<gene>
    <name evidence="1" type="ORF">PSQ40_15295</name>
</gene>
<dbReference type="PANTHER" id="PTHR20974">
    <property type="entry name" value="UPF0585 PROTEIN CG18661"/>
    <property type="match status" value="1"/>
</dbReference>
<dbReference type="Gene3D" id="3.40.50.150">
    <property type="entry name" value="Vaccinia Virus protein VP39"/>
    <property type="match status" value="1"/>
</dbReference>
<evidence type="ECO:0000313" key="2">
    <source>
        <dbReference type="Proteomes" id="UP001528673"/>
    </source>
</evidence>
<sequence length="214" mass="22541">MNAPDDLPFSPAAERNQGPILAQLQAVLPPQGHALEIASGTGQHALHFAAGLPGWHWQMSDPDPQALSTLQARRARADAALQARLGPPRALDVHQPDWLPPGQGVDLVFCANLLHIAPWSSCAALMQGAARVLRPAGVLITYGPYVVADQPTAPSNLAFDADLKARNPAWGLRALDAVAAEAQAAGLQLQARHALPANNLLLVWGRQPAGPIPT</sequence>
<evidence type="ECO:0000313" key="1">
    <source>
        <dbReference type="EMBL" id="MDD0839948.1"/>
    </source>
</evidence>
<reference evidence="1 2" key="1">
    <citation type="submission" date="2023-02" db="EMBL/GenBank/DDBJ databases">
        <title>Bacterial whole genomic sequence of Curvibacter sp. HBC61.</title>
        <authorList>
            <person name="Le V."/>
            <person name="Ko S.-R."/>
            <person name="Ahn C.-Y."/>
            <person name="Oh H.-M."/>
        </authorList>
    </citation>
    <scope>NUCLEOTIDE SEQUENCE [LARGE SCALE GENOMIC DNA]</scope>
    <source>
        <strain evidence="1 2">HBC61</strain>
    </source>
</reference>
<dbReference type="PANTHER" id="PTHR20974:SF0">
    <property type="entry name" value="UPF0585 PROTEIN CG18661"/>
    <property type="match status" value="1"/>
</dbReference>
<proteinExistence type="predicted"/>
<dbReference type="SUPFAM" id="SSF53335">
    <property type="entry name" value="S-adenosyl-L-methionine-dependent methyltransferases"/>
    <property type="match status" value="1"/>
</dbReference>
<dbReference type="Proteomes" id="UP001528673">
    <property type="component" value="Unassembled WGS sequence"/>
</dbReference>
<dbReference type="InterPro" id="IPR010342">
    <property type="entry name" value="DUF938"/>
</dbReference>
<keyword evidence="2" id="KW-1185">Reference proteome</keyword>
<protein>
    <submittedName>
        <fullName evidence="1">DUF938 domain-containing protein</fullName>
    </submittedName>
</protein>